<dbReference type="InterPro" id="IPR010730">
    <property type="entry name" value="HET"/>
</dbReference>
<protein>
    <submittedName>
        <fullName evidence="2">Heterokaryon incompatibility protein-domain-containing protein</fullName>
    </submittedName>
</protein>
<dbReference type="AlphaFoldDB" id="A0A1Y2E1K5"/>
<dbReference type="Pfam" id="PF06985">
    <property type="entry name" value="HET"/>
    <property type="match status" value="1"/>
</dbReference>
<gene>
    <name evidence="2" type="ORF">BCR38DRAFT_341389</name>
</gene>
<dbReference type="RefSeq" id="XP_040716583.1">
    <property type="nucleotide sequence ID" value="XM_040855867.1"/>
</dbReference>
<dbReference type="GeneID" id="63772079"/>
<feature type="domain" description="Heterokaryon incompatibility" evidence="1">
    <location>
        <begin position="122"/>
        <end position="272"/>
    </location>
</feature>
<organism evidence="2 3">
    <name type="scientific">Pseudomassariella vexata</name>
    <dbReference type="NCBI Taxonomy" id="1141098"/>
    <lineage>
        <taxon>Eukaryota</taxon>
        <taxon>Fungi</taxon>
        <taxon>Dikarya</taxon>
        <taxon>Ascomycota</taxon>
        <taxon>Pezizomycotina</taxon>
        <taxon>Sordariomycetes</taxon>
        <taxon>Xylariomycetidae</taxon>
        <taxon>Amphisphaeriales</taxon>
        <taxon>Pseudomassariaceae</taxon>
        <taxon>Pseudomassariella</taxon>
    </lineage>
</organism>
<dbReference type="InParanoid" id="A0A1Y2E1K5"/>
<reference evidence="2 3" key="1">
    <citation type="submission" date="2016-07" db="EMBL/GenBank/DDBJ databases">
        <title>Pervasive Adenine N6-methylation of Active Genes in Fungi.</title>
        <authorList>
            <consortium name="DOE Joint Genome Institute"/>
            <person name="Mondo S.J."/>
            <person name="Dannebaum R.O."/>
            <person name="Kuo R.C."/>
            <person name="Labutti K."/>
            <person name="Haridas S."/>
            <person name="Kuo A."/>
            <person name="Salamov A."/>
            <person name="Ahrendt S.R."/>
            <person name="Lipzen A."/>
            <person name="Sullivan W."/>
            <person name="Andreopoulos W.B."/>
            <person name="Clum A."/>
            <person name="Lindquist E."/>
            <person name="Daum C."/>
            <person name="Ramamoorthy G.K."/>
            <person name="Gryganskyi A."/>
            <person name="Culley D."/>
            <person name="Magnuson J.K."/>
            <person name="James T.Y."/>
            <person name="O'Malley M.A."/>
            <person name="Stajich J.E."/>
            <person name="Spatafora J.W."/>
            <person name="Visel A."/>
            <person name="Grigoriev I.V."/>
        </authorList>
    </citation>
    <scope>NUCLEOTIDE SEQUENCE [LARGE SCALE GENOMIC DNA]</scope>
    <source>
        <strain evidence="2 3">CBS 129021</strain>
    </source>
</reference>
<dbReference type="Proteomes" id="UP000193689">
    <property type="component" value="Unassembled WGS sequence"/>
</dbReference>
<comment type="caution">
    <text evidence="2">The sequence shown here is derived from an EMBL/GenBank/DDBJ whole genome shotgun (WGS) entry which is preliminary data.</text>
</comment>
<proteinExistence type="predicted"/>
<accession>A0A1Y2E1K5</accession>
<dbReference type="EMBL" id="MCFJ01000006">
    <property type="protein sequence ID" value="ORY65431.1"/>
    <property type="molecule type" value="Genomic_DNA"/>
</dbReference>
<dbReference type="OrthoDB" id="2975793at2759"/>
<feature type="non-terminal residue" evidence="2">
    <location>
        <position position="272"/>
    </location>
</feature>
<sequence length="272" mass="31049">MPDRTTLHDVLEILCEYHLPELGAHRIYTIAALRQSLQPIISTQEQLSRAQLVPNETHLGYSRLIGDKQADLRLFREWLRLCDSTHPICQRSGGRVKVQPQQLWVVNVRENRVMKAPLDCRYLALSYVWGPVHPLRLTKDTKEIIQREGALQLPHIRSRIPQTIQDAMVTALAVNIEFLWVDTLCIPQDDRETKQELMQQMHLIYDNAVFTIVAAAGDDANRGLPGIRPGSRDTHQSVWQIGGLTFLDVEMDPFDGVGSGYQPSRWGTRAWT</sequence>
<dbReference type="PANTHER" id="PTHR33112">
    <property type="entry name" value="DOMAIN PROTEIN, PUTATIVE-RELATED"/>
    <property type="match status" value="1"/>
</dbReference>
<evidence type="ECO:0000259" key="1">
    <source>
        <dbReference type="Pfam" id="PF06985"/>
    </source>
</evidence>
<evidence type="ECO:0000313" key="3">
    <source>
        <dbReference type="Proteomes" id="UP000193689"/>
    </source>
</evidence>
<dbReference type="STRING" id="1141098.A0A1Y2E1K5"/>
<keyword evidence="3" id="KW-1185">Reference proteome</keyword>
<dbReference type="PANTHER" id="PTHR33112:SF16">
    <property type="entry name" value="HETEROKARYON INCOMPATIBILITY DOMAIN-CONTAINING PROTEIN"/>
    <property type="match status" value="1"/>
</dbReference>
<name>A0A1Y2E1K5_9PEZI</name>
<evidence type="ECO:0000313" key="2">
    <source>
        <dbReference type="EMBL" id="ORY65431.1"/>
    </source>
</evidence>